<dbReference type="AlphaFoldDB" id="A0AAD7N8K3"/>
<evidence type="ECO:0000256" key="5">
    <source>
        <dbReference type="PROSITE-ProRule" id="PRU01240"/>
    </source>
</evidence>
<keyword evidence="8" id="KW-1185">Reference proteome</keyword>
<evidence type="ECO:0000313" key="7">
    <source>
        <dbReference type="EMBL" id="KAJ7751415.1"/>
    </source>
</evidence>
<evidence type="ECO:0000313" key="8">
    <source>
        <dbReference type="Proteomes" id="UP001215598"/>
    </source>
</evidence>
<reference evidence="7" key="1">
    <citation type="submission" date="2023-03" db="EMBL/GenBank/DDBJ databases">
        <title>Massive genome expansion in bonnet fungi (Mycena s.s.) driven by repeated elements and novel gene families across ecological guilds.</title>
        <authorList>
            <consortium name="Lawrence Berkeley National Laboratory"/>
            <person name="Harder C.B."/>
            <person name="Miyauchi S."/>
            <person name="Viragh M."/>
            <person name="Kuo A."/>
            <person name="Thoen E."/>
            <person name="Andreopoulos B."/>
            <person name="Lu D."/>
            <person name="Skrede I."/>
            <person name="Drula E."/>
            <person name="Henrissat B."/>
            <person name="Morin E."/>
            <person name="Kohler A."/>
            <person name="Barry K."/>
            <person name="LaButti K."/>
            <person name="Morin E."/>
            <person name="Salamov A."/>
            <person name="Lipzen A."/>
            <person name="Mereny Z."/>
            <person name="Hegedus B."/>
            <person name="Baldrian P."/>
            <person name="Stursova M."/>
            <person name="Weitz H."/>
            <person name="Taylor A."/>
            <person name="Grigoriev I.V."/>
            <person name="Nagy L.G."/>
            <person name="Martin F."/>
            <person name="Kauserud H."/>
        </authorList>
    </citation>
    <scope>NUCLEOTIDE SEQUENCE</scope>
    <source>
        <strain evidence="7">CBHHK182m</strain>
    </source>
</reference>
<keyword evidence="2" id="KW-0645">Protease</keyword>
<accession>A0AAD7N8K3</accession>
<dbReference type="SUPFAM" id="SSF52743">
    <property type="entry name" value="Subtilisin-like"/>
    <property type="match status" value="1"/>
</dbReference>
<feature type="domain" description="Peptidase S8/S53" evidence="6">
    <location>
        <begin position="28"/>
        <end position="140"/>
    </location>
</feature>
<dbReference type="Proteomes" id="UP001215598">
    <property type="component" value="Unassembled WGS sequence"/>
</dbReference>
<protein>
    <submittedName>
        <fullName evidence="7">Peptidase S8/S53 domain-containing protein</fullName>
    </submittedName>
</protein>
<gene>
    <name evidence="7" type="ORF">B0H16DRAFT_1691326</name>
</gene>
<dbReference type="GO" id="GO:0006508">
    <property type="term" value="P:proteolysis"/>
    <property type="evidence" value="ECO:0007669"/>
    <property type="project" value="UniProtKB-KW"/>
</dbReference>
<dbReference type="PROSITE" id="PS51892">
    <property type="entry name" value="SUBTILASE"/>
    <property type="match status" value="1"/>
</dbReference>
<dbReference type="Pfam" id="PF00082">
    <property type="entry name" value="Peptidase_S8"/>
    <property type="match status" value="1"/>
</dbReference>
<comment type="caution">
    <text evidence="7">The sequence shown here is derived from an EMBL/GenBank/DDBJ whole genome shotgun (WGS) entry which is preliminary data.</text>
</comment>
<evidence type="ECO:0000259" key="6">
    <source>
        <dbReference type="Pfam" id="PF00082"/>
    </source>
</evidence>
<sequence>MDLTTMNFPSALRGKTRDWTFTYDDTWGHGVFVYVADSGVRDTHTELAGRVLPGYVLPGPGGAATEDVFNHGTGVASLIAGATLGIATKQATIVPVRIADGNRCDRVDTSSADAAAGVNWAVSDYKARNSPTTGIINISWQVYNEPVAVTALTEVRVWLETKVHVKP</sequence>
<comment type="similarity">
    <text evidence="1 5">Belongs to the peptidase S8 family.</text>
</comment>
<dbReference type="PANTHER" id="PTHR43806">
    <property type="entry name" value="PEPTIDASE S8"/>
    <property type="match status" value="1"/>
</dbReference>
<dbReference type="EMBL" id="JARKIB010000062">
    <property type="protein sequence ID" value="KAJ7751415.1"/>
    <property type="molecule type" value="Genomic_DNA"/>
</dbReference>
<evidence type="ECO:0000256" key="3">
    <source>
        <dbReference type="ARBA" id="ARBA00022801"/>
    </source>
</evidence>
<keyword evidence="4" id="KW-0720">Serine protease</keyword>
<evidence type="ECO:0000256" key="2">
    <source>
        <dbReference type="ARBA" id="ARBA00022670"/>
    </source>
</evidence>
<proteinExistence type="inferred from homology"/>
<evidence type="ECO:0000256" key="1">
    <source>
        <dbReference type="ARBA" id="ARBA00011073"/>
    </source>
</evidence>
<organism evidence="7 8">
    <name type="scientific">Mycena metata</name>
    <dbReference type="NCBI Taxonomy" id="1033252"/>
    <lineage>
        <taxon>Eukaryota</taxon>
        <taxon>Fungi</taxon>
        <taxon>Dikarya</taxon>
        <taxon>Basidiomycota</taxon>
        <taxon>Agaricomycotina</taxon>
        <taxon>Agaricomycetes</taxon>
        <taxon>Agaricomycetidae</taxon>
        <taxon>Agaricales</taxon>
        <taxon>Marasmiineae</taxon>
        <taxon>Mycenaceae</taxon>
        <taxon>Mycena</taxon>
    </lineage>
</organism>
<comment type="caution">
    <text evidence="5">Lacks conserved residue(s) required for the propagation of feature annotation.</text>
</comment>
<dbReference type="InterPro" id="IPR000209">
    <property type="entry name" value="Peptidase_S8/S53_dom"/>
</dbReference>
<dbReference type="Gene3D" id="3.40.50.200">
    <property type="entry name" value="Peptidase S8/S53 domain"/>
    <property type="match status" value="1"/>
</dbReference>
<dbReference type="GO" id="GO:0004252">
    <property type="term" value="F:serine-type endopeptidase activity"/>
    <property type="evidence" value="ECO:0007669"/>
    <property type="project" value="InterPro"/>
</dbReference>
<name>A0AAD7N8K3_9AGAR</name>
<dbReference type="InterPro" id="IPR050131">
    <property type="entry name" value="Peptidase_S8_subtilisin-like"/>
</dbReference>
<dbReference type="PANTHER" id="PTHR43806:SF11">
    <property type="entry name" value="CEREVISIN-RELATED"/>
    <property type="match status" value="1"/>
</dbReference>
<dbReference type="GO" id="GO:0005615">
    <property type="term" value="C:extracellular space"/>
    <property type="evidence" value="ECO:0007669"/>
    <property type="project" value="TreeGrafter"/>
</dbReference>
<dbReference type="InterPro" id="IPR036852">
    <property type="entry name" value="Peptidase_S8/S53_dom_sf"/>
</dbReference>
<evidence type="ECO:0000256" key="4">
    <source>
        <dbReference type="ARBA" id="ARBA00022825"/>
    </source>
</evidence>
<dbReference type="InterPro" id="IPR015500">
    <property type="entry name" value="Peptidase_S8_subtilisin-rel"/>
</dbReference>
<dbReference type="PRINTS" id="PR00723">
    <property type="entry name" value="SUBTILISIN"/>
</dbReference>
<keyword evidence="3" id="KW-0378">Hydrolase</keyword>